<keyword evidence="2" id="KW-1185">Reference proteome</keyword>
<evidence type="ECO:0000313" key="2">
    <source>
        <dbReference type="Proteomes" id="UP001597387"/>
    </source>
</evidence>
<comment type="caution">
    <text evidence="1">The sequence shown here is derived from an EMBL/GenBank/DDBJ whole genome shotgun (WGS) entry which is preliminary data.</text>
</comment>
<dbReference type="EMBL" id="JBHUHZ010000002">
    <property type="protein sequence ID" value="MFD2163121.1"/>
    <property type="molecule type" value="Genomic_DNA"/>
</dbReference>
<proteinExistence type="predicted"/>
<evidence type="ECO:0000313" key="1">
    <source>
        <dbReference type="EMBL" id="MFD2163121.1"/>
    </source>
</evidence>
<gene>
    <name evidence="1" type="ORF">ACFSJU_12015</name>
</gene>
<reference evidence="2" key="1">
    <citation type="journal article" date="2019" name="Int. J. Syst. Evol. Microbiol.">
        <title>The Global Catalogue of Microorganisms (GCM) 10K type strain sequencing project: providing services to taxonomists for standard genome sequencing and annotation.</title>
        <authorList>
            <consortium name="The Broad Institute Genomics Platform"/>
            <consortium name="The Broad Institute Genome Sequencing Center for Infectious Disease"/>
            <person name="Wu L."/>
            <person name="Ma J."/>
        </authorList>
    </citation>
    <scope>NUCLEOTIDE SEQUENCE [LARGE SCALE GENOMIC DNA]</scope>
    <source>
        <strain evidence="2">KCTC 42217</strain>
    </source>
</reference>
<protein>
    <submittedName>
        <fullName evidence="1">Uncharacterized protein</fullName>
    </submittedName>
</protein>
<dbReference type="RefSeq" id="WP_255901380.1">
    <property type="nucleotide sequence ID" value="NZ_JAFMZO010000002.1"/>
</dbReference>
<organism evidence="1 2">
    <name type="scientific">Paradesertivirga mongoliensis</name>
    <dbReference type="NCBI Taxonomy" id="2100740"/>
    <lineage>
        <taxon>Bacteria</taxon>
        <taxon>Pseudomonadati</taxon>
        <taxon>Bacteroidota</taxon>
        <taxon>Sphingobacteriia</taxon>
        <taxon>Sphingobacteriales</taxon>
        <taxon>Sphingobacteriaceae</taxon>
        <taxon>Paradesertivirga</taxon>
    </lineage>
</organism>
<accession>A0ABW4ZMP7</accession>
<sequence length="118" mass="13918">MSNLITLRLPTQFHLACILHQIQPQQFLQDLISHIILPSDHIDPDKQTLLATDYFLEYVALNLSPQGSYSPEQQQFLLQKETRYQRLLAHSGDCTAREREEVLKLFFEQWLHAWNKLT</sequence>
<dbReference type="Proteomes" id="UP001597387">
    <property type="component" value="Unassembled WGS sequence"/>
</dbReference>
<name>A0ABW4ZMP7_9SPHI</name>